<comment type="caution">
    <text evidence="4">The sequence shown here is derived from an EMBL/GenBank/DDBJ whole genome shotgun (WGS) entry which is preliminary data.</text>
</comment>
<evidence type="ECO:0008006" key="6">
    <source>
        <dbReference type="Google" id="ProtNLM"/>
    </source>
</evidence>
<evidence type="ECO:0000256" key="1">
    <source>
        <dbReference type="ARBA" id="ARBA00022737"/>
    </source>
</evidence>
<dbReference type="PANTHER" id="PTHR10130:SF4">
    <property type="entry name" value="MICROBODY (PEROXISOME) BIOGENESIS PROTEIN PEROXIN 20 (EUROFUNG)"/>
    <property type="match status" value="1"/>
</dbReference>
<accession>A0A1V8T157</accession>
<dbReference type="InParanoid" id="A0A1V8T157"/>
<dbReference type="AlphaFoldDB" id="A0A1V8T157"/>
<proteinExistence type="predicted"/>
<dbReference type="EMBL" id="NAJO01000020">
    <property type="protein sequence ID" value="OQO05049.1"/>
    <property type="molecule type" value="Genomic_DNA"/>
</dbReference>
<dbReference type="STRING" id="1507870.A0A1V8T157"/>
<feature type="region of interest" description="Disordered" evidence="3">
    <location>
        <begin position="19"/>
        <end position="44"/>
    </location>
</feature>
<dbReference type="OrthoDB" id="5407351at2759"/>
<dbReference type="PANTHER" id="PTHR10130">
    <property type="entry name" value="PEROXISOMAL TARGETING SIGNAL 1 RECEPTOR PEX5"/>
    <property type="match status" value="1"/>
</dbReference>
<feature type="compositionally biased region" description="Polar residues" evidence="3">
    <location>
        <begin position="328"/>
        <end position="348"/>
    </location>
</feature>
<evidence type="ECO:0000256" key="3">
    <source>
        <dbReference type="SAM" id="MobiDB-lite"/>
    </source>
</evidence>
<dbReference type="Gene3D" id="6.10.280.230">
    <property type="match status" value="1"/>
</dbReference>
<gene>
    <name evidence="4" type="ORF">B0A48_08069</name>
</gene>
<keyword evidence="1" id="KW-0677">Repeat</keyword>
<keyword evidence="5" id="KW-1185">Reference proteome</keyword>
<name>A0A1V8T157_9PEZI</name>
<dbReference type="GO" id="GO:0005052">
    <property type="term" value="F:peroxisome matrix targeting signal-1 binding"/>
    <property type="evidence" value="ECO:0007669"/>
    <property type="project" value="TreeGrafter"/>
</dbReference>
<evidence type="ECO:0000313" key="5">
    <source>
        <dbReference type="Proteomes" id="UP000192596"/>
    </source>
</evidence>
<evidence type="ECO:0000313" key="4">
    <source>
        <dbReference type="EMBL" id="OQO05049.1"/>
    </source>
</evidence>
<keyword evidence="2" id="KW-0802">TPR repeat</keyword>
<reference evidence="5" key="1">
    <citation type="submission" date="2017-03" db="EMBL/GenBank/DDBJ databases">
        <title>Genomes of endolithic fungi from Antarctica.</title>
        <authorList>
            <person name="Coleine C."/>
            <person name="Masonjones S."/>
            <person name="Stajich J.E."/>
        </authorList>
    </citation>
    <scope>NUCLEOTIDE SEQUENCE [LARGE SCALE GENOMIC DNA]</scope>
    <source>
        <strain evidence="5">CCFEE 5527</strain>
    </source>
</reference>
<dbReference type="InterPro" id="IPR024111">
    <property type="entry name" value="PEX5/PEX5L"/>
</dbReference>
<dbReference type="GO" id="GO:0005829">
    <property type="term" value="C:cytosol"/>
    <property type="evidence" value="ECO:0007669"/>
    <property type="project" value="TreeGrafter"/>
</dbReference>
<dbReference type="GO" id="GO:0016560">
    <property type="term" value="P:protein import into peroxisome matrix, docking"/>
    <property type="evidence" value="ECO:0007669"/>
    <property type="project" value="TreeGrafter"/>
</dbReference>
<dbReference type="GO" id="GO:0005778">
    <property type="term" value="C:peroxisomal membrane"/>
    <property type="evidence" value="ECO:0007669"/>
    <property type="project" value="TreeGrafter"/>
</dbReference>
<organism evidence="4 5">
    <name type="scientific">Cryoendolithus antarcticus</name>
    <dbReference type="NCBI Taxonomy" id="1507870"/>
    <lineage>
        <taxon>Eukaryota</taxon>
        <taxon>Fungi</taxon>
        <taxon>Dikarya</taxon>
        <taxon>Ascomycota</taxon>
        <taxon>Pezizomycotina</taxon>
        <taxon>Dothideomycetes</taxon>
        <taxon>Dothideomycetidae</taxon>
        <taxon>Cladosporiales</taxon>
        <taxon>Cladosporiaceae</taxon>
        <taxon>Cryoendolithus</taxon>
    </lineage>
</organism>
<dbReference type="Proteomes" id="UP000192596">
    <property type="component" value="Unassembled WGS sequence"/>
</dbReference>
<feature type="region of interest" description="Disordered" evidence="3">
    <location>
        <begin position="325"/>
        <end position="348"/>
    </location>
</feature>
<evidence type="ECO:0000256" key="2">
    <source>
        <dbReference type="ARBA" id="ARBA00022803"/>
    </source>
</evidence>
<protein>
    <recommendedName>
        <fullName evidence="6">Peroxin 20</fullName>
    </recommendedName>
</protein>
<sequence length="470" mass="51603">MAEALCGPSNALQQFKQSTQHDRTLQQDRLVSRHRPAQGFRSHDPNVAHMDAEFEAFQAGVPLDQFQQYNYGPLPGQQHFPEPVPQAPSWAADFSQMSLQTPSVQQGRTRPMPDAANWAQELRMHSKPMPLRAQQMAAASPQAFQQNARYGPPGFRSNFSQPAFAPIVQGKGKAAVTEDFDEAAFERAFDLARDDMMTDAEVSLDMQENAVQTEAVVDNVLQSSGDRTHVTMHDVDGVHSLERSAGGIIENVQNPEQEQRVDDGRDDDALAATAQDLLEKVENNKSDKFQNSQFLNLMRKLRDREVKVRGDKMVESVSNFHPKRVATPDSTYGSGTSSPALPITSPTRDNPTICNPPQCDAEFASISATNSPLVGISDNARFDNTEQIPALLDSRPPQYGMPLEGQDADLGAFNPTDGQDVATLLSEPGLPGGEPDPNPIGLGVGEDLEHIHQRYAVRISESIDIRLDDL</sequence>